<evidence type="ECO:0000256" key="13">
    <source>
        <dbReference type="SAM" id="MobiDB-lite"/>
    </source>
</evidence>
<dbReference type="OrthoDB" id="6755010at2759"/>
<keyword evidence="18" id="KW-1185">Reference proteome</keyword>
<sequence length="1447" mass="163712">MENEGPSSSSRARREKKDKFGRFAALQKLKNLKGSKHKYEIEEIDNVYDVVDDKDFAKTVVERQQDDWIVDDGDGGYVEDGREIFDDDLDDESIQKASRASLSGPKKRKHKESKSKGNILNMLQSMPSKKTEAKAVEDDDILGSMLKELENSKPSTPKSSTNRFATPKTAPKPVIRANKTLEEEEEAIFDFPKARASEKIPEDTIPKNTSTAPQNGSKKEDPSGPDPKKTKLVEPEIEPEITNKSQGTDEMYSQYTAEFPDDDFECPDVSSMPSATTQSSQLTQSTQIPRKAKIDIPGDEDIENLLSNVEMFDHWNFEADNSEDTTLQDPSGKISEDLSTVVTTNASGDSILRFFWLDASEDPYRQPGVVNLFGKVHLEASNTYVPCCLTVKNIPRRIYVLPRETLSTGEANTMMNVYGEFNEYASRQKITEFRSQTVKKNYAFEIEGIPVESEYLEVRYSASFPAIPSDYSGKTIEHIFGTSVNALELLLIERNLKGPCWLEIKNPIIVESLATWCKLQVNCLKMENLSVLKFDDGRKLSIPPTTVTTLNIRISLNSKEQQNEVNMISVLTHNNFQIDKAAPKPPFNQHCVFVTHPRNIPWPLYAVDKLRKFQSTNVIVCDSESELLEKFLDKIQIIDPDILVGHDCGFQFDVLTRRLVALKVKNPSRTGKLKRSLLPFIKGKIMLQQIFCGRPICDLQICAKEVNLKVRNYDLDTLCSAVLNTKENHIKEIKPANCSQFYSSHEKVLGLVKIVMTEASYILSLICEMNIIPLALQITSIAGNVLSRTLSAGRAERNEFLLLHAFFKKGYITPDKKISNKKTEESTKKKAAYAGGLVLEPKKGFYDNLILLMDFNSLYPSIIQEYNLCFTTIPGVCYTELTNAHIPGGDVQTGVIPTEIRKLVESRSEVKKLIKTPNLSPELKLQYNIRQLALKLTANSMYGCLGAAHCRFYAKNLAALVTAKGREILQNTKILVEKLNYDVVYGDTDSIMIYINISNYDEAFGVAKKIKQEVNKTYKKIELDIDGVFRYMLLLNKKKYAAMLMSKSPSGKLEYQTEWKGLDIVRRDWCQLACDVGKHVIDQIFTELPIEEKTAKIREYLEKIATNLRSQSIPLSSLVITKQLSKDPKDYPQKNQPHVAVALRLNKLGGRMWKAGDTVPYIICLDGTSHSPVERAYHIDEYKKSEDLTLDIDYYLINQVIAVLQRICAPITELDGGFLAECLGVADKYKPAVIPSSNGAENSNYSSTYTPKAWRFENCTAFVFKCKECGAENKVKKFLKAVGKKQLPALEACSMETCKSAPWRHVKAVQNHLQMEMRKFVDKYYQQDLQCDNSECSYSTDSLQLGCSDKVTNRPVCPMCSEGELVREFTETMLYDQFSFYLDCFDVGRHGKELETPLTPEVIAAYDRLKQFVERYLRKNAYSIVDLSKVFLCIRQGNQEKTAKNKS</sequence>
<dbReference type="InterPro" id="IPR015088">
    <property type="entry name" value="Znf_DNA-dir_DNA_pol_B_alpha"/>
</dbReference>
<dbReference type="CDD" id="cd05776">
    <property type="entry name" value="DNA_polB_alpha_exo"/>
    <property type="match status" value="1"/>
</dbReference>
<dbReference type="Pfam" id="PF08996">
    <property type="entry name" value="zf-DNA_Pol"/>
    <property type="match status" value="1"/>
</dbReference>
<dbReference type="GO" id="GO:0006273">
    <property type="term" value="P:lagging strand elongation"/>
    <property type="evidence" value="ECO:0007669"/>
    <property type="project" value="TreeGrafter"/>
</dbReference>
<dbReference type="CTD" id="136027545"/>
<evidence type="ECO:0000256" key="8">
    <source>
        <dbReference type="ARBA" id="ARBA00022833"/>
    </source>
</evidence>
<evidence type="ECO:0000256" key="12">
    <source>
        <dbReference type="RuleBase" id="RU000442"/>
    </source>
</evidence>
<evidence type="ECO:0000256" key="1">
    <source>
        <dbReference type="ARBA" id="ARBA00004123"/>
    </source>
</evidence>
<dbReference type="InterPro" id="IPR006134">
    <property type="entry name" value="DNA-dir_DNA_pol_B_multi_dom"/>
</dbReference>
<dbReference type="GO" id="GO:0006272">
    <property type="term" value="P:leading strand elongation"/>
    <property type="evidence" value="ECO:0007669"/>
    <property type="project" value="TreeGrafter"/>
</dbReference>
<dbReference type="CDD" id="cd05532">
    <property type="entry name" value="POLBc_alpha"/>
    <property type="match status" value="1"/>
</dbReference>
<dbReference type="InterPro" id="IPR036397">
    <property type="entry name" value="RNaseH_sf"/>
</dbReference>
<proteinExistence type="inferred from homology"/>
<dbReference type="InterPro" id="IPR024647">
    <property type="entry name" value="DNA_pol_a_cat_su_N"/>
</dbReference>
<dbReference type="Pfam" id="PF00136">
    <property type="entry name" value="DNA_pol_B"/>
    <property type="match status" value="1"/>
</dbReference>
<feature type="domain" description="DNA-directed DNA polymerase family B multifunctional" evidence="14">
    <location>
        <begin position="786"/>
        <end position="1211"/>
    </location>
</feature>
<dbReference type="Proteomes" id="UP000694866">
    <property type="component" value="Unplaced"/>
</dbReference>
<dbReference type="GO" id="GO:0008270">
    <property type="term" value="F:zinc ion binding"/>
    <property type="evidence" value="ECO:0007669"/>
    <property type="project" value="UniProtKB-KW"/>
</dbReference>
<comment type="subcellular location">
    <subcellularLocation>
        <location evidence="1">Nucleus</location>
    </subcellularLocation>
</comment>
<dbReference type="KEGG" id="fas:105271476"/>
<evidence type="ECO:0000256" key="5">
    <source>
        <dbReference type="ARBA" id="ARBA00022705"/>
    </source>
</evidence>
<dbReference type="GO" id="GO:0005658">
    <property type="term" value="C:alpha DNA polymerase:primase complex"/>
    <property type="evidence" value="ECO:0007669"/>
    <property type="project" value="UniProtKB-ARBA"/>
</dbReference>
<dbReference type="PANTHER" id="PTHR45861:SF1">
    <property type="entry name" value="DNA POLYMERASE ALPHA CATALYTIC SUBUNIT"/>
    <property type="match status" value="1"/>
</dbReference>
<dbReference type="InterPro" id="IPR045846">
    <property type="entry name" value="POLBc_alpha"/>
</dbReference>
<dbReference type="GeneID" id="105271476"/>
<dbReference type="NCBIfam" id="TIGR00592">
    <property type="entry name" value="pol2"/>
    <property type="match status" value="1"/>
</dbReference>
<evidence type="ECO:0000256" key="10">
    <source>
        <dbReference type="ARBA" id="ARBA00023125"/>
    </source>
</evidence>
<feature type="compositionally biased region" description="Polar residues" evidence="13">
    <location>
        <begin position="206"/>
        <end position="216"/>
    </location>
</feature>
<dbReference type="InterPro" id="IPR012337">
    <property type="entry name" value="RNaseH-like_sf"/>
</dbReference>
<evidence type="ECO:0000256" key="4">
    <source>
        <dbReference type="ARBA" id="ARBA00022695"/>
    </source>
</evidence>
<feature type="compositionally biased region" description="Polar residues" evidence="13">
    <location>
        <begin position="152"/>
        <end position="164"/>
    </location>
</feature>
<keyword evidence="3 12" id="KW-0808">Transferase</keyword>
<dbReference type="InterPro" id="IPR017964">
    <property type="entry name" value="DNA-dir_DNA_pol_B_CS"/>
</dbReference>
<evidence type="ECO:0000313" key="18">
    <source>
        <dbReference type="Proteomes" id="UP000694866"/>
    </source>
</evidence>
<evidence type="ECO:0000259" key="14">
    <source>
        <dbReference type="Pfam" id="PF00136"/>
    </source>
</evidence>
<dbReference type="Gene3D" id="1.10.3200.20">
    <property type="entry name" value="DNA Polymerase alpha, zinc finger"/>
    <property type="match status" value="1"/>
</dbReference>
<reference evidence="19" key="1">
    <citation type="submission" date="2025-08" db="UniProtKB">
        <authorList>
            <consortium name="RefSeq"/>
        </authorList>
    </citation>
    <scope>IDENTIFICATION</scope>
    <source>
        <strain evidence="19">USDA-PBARC FA_bdor</strain>
        <tissue evidence="19">Whole organism</tissue>
    </source>
</reference>
<protein>
    <recommendedName>
        <fullName evidence="12">DNA polymerase</fullName>
        <ecNumber evidence="12">2.7.7.7</ecNumber>
    </recommendedName>
</protein>
<dbReference type="GO" id="GO:0000166">
    <property type="term" value="F:nucleotide binding"/>
    <property type="evidence" value="ECO:0007669"/>
    <property type="project" value="InterPro"/>
</dbReference>
<dbReference type="InterPro" id="IPR006133">
    <property type="entry name" value="DNA-dir_DNA_pol_B_exonuc"/>
</dbReference>
<keyword evidence="7" id="KW-0863">Zinc-finger</keyword>
<evidence type="ECO:0000256" key="2">
    <source>
        <dbReference type="ARBA" id="ARBA00005755"/>
    </source>
</evidence>
<evidence type="ECO:0000256" key="11">
    <source>
        <dbReference type="ARBA" id="ARBA00023242"/>
    </source>
</evidence>
<dbReference type="InterPro" id="IPR038256">
    <property type="entry name" value="Pol_alpha_znc_sf"/>
</dbReference>
<dbReference type="PRINTS" id="PR00106">
    <property type="entry name" value="DNAPOLB"/>
</dbReference>
<dbReference type="FunFam" id="1.10.287.690:FF:000003">
    <property type="entry name" value="DNA polymerase"/>
    <property type="match status" value="1"/>
</dbReference>
<evidence type="ECO:0000259" key="15">
    <source>
        <dbReference type="Pfam" id="PF03104"/>
    </source>
</evidence>
<dbReference type="Gene3D" id="3.30.420.10">
    <property type="entry name" value="Ribonuclease H-like superfamily/Ribonuclease H"/>
    <property type="match status" value="1"/>
</dbReference>
<feature type="domain" description="DNA polymerase alpha catalytic subunit N-terminal" evidence="17">
    <location>
        <begin position="26"/>
        <end position="86"/>
    </location>
</feature>
<comment type="similarity">
    <text evidence="2 12">Belongs to the DNA polymerase type-B family.</text>
</comment>
<dbReference type="Gene3D" id="3.30.70.2820">
    <property type="match status" value="1"/>
</dbReference>
<dbReference type="InterPro" id="IPR043502">
    <property type="entry name" value="DNA/RNA_pol_sf"/>
</dbReference>
<evidence type="ECO:0000256" key="6">
    <source>
        <dbReference type="ARBA" id="ARBA00022723"/>
    </source>
</evidence>
<feature type="domain" description="DNA-directed DNA polymerase family B exonuclease" evidence="15">
    <location>
        <begin position="478"/>
        <end position="717"/>
    </location>
</feature>
<dbReference type="Pfam" id="PF12254">
    <property type="entry name" value="DNA_pol_alpha_N"/>
    <property type="match status" value="1"/>
</dbReference>
<dbReference type="PANTHER" id="PTHR45861">
    <property type="entry name" value="DNA POLYMERASE ALPHA CATALYTIC SUBUNIT"/>
    <property type="match status" value="1"/>
</dbReference>
<dbReference type="RefSeq" id="XP_011311351.1">
    <property type="nucleotide sequence ID" value="XM_011313049.1"/>
</dbReference>
<dbReference type="InterPro" id="IPR006172">
    <property type="entry name" value="DNA-dir_DNA_pol_B"/>
</dbReference>
<comment type="catalytic activity">
    <reaction evidence="12">
        <text>DNA(n) + a 2'-deoxyribonucleoside 5'-triphosphate = DNA(n+1) + diphosphate</text>
        <dbReference type="Rhea" id="RHEA:22508"/>
        <dbReference type="Rhea" id="RHEA-COMP:17339"/>
        <dbReference type="Rhea" id="RHEA-COMP:17340"/>
        <dbReference type="ChEBI" id="CHEBI:33019"/>
        <dbReference type="ChEBI" id="CHEBI:61560"/>
        <dbReference type="ChEBI" id="CHEBI:173112"/>
        <dbReference type="EC" id="2.7.7.7"/>
    </reaction>
</comment>
<dbReference type="Gene3D" id="1.10.287.690">
    <property type="entry name" value="Helix hairpin bin"/>
    <property type="match status" value="1"/>
</dbReference>
<keyword evidence="4 12" id="KW-0548">Nucleotidyltransferase</keyword>
<keyword evidence="6" id="KW-0479">Metal-binding</keyword>
<feature type="region of interest" description="Disordered" evidence="13">
    <location>
        <begin position="97"/>
        <end position="288"/>
    </location>
</feature>
<evidence type="ECO:0000256" key="9">
    <source>
        <dbReference type="ARBA" id="ARBA00022932"/>
    </source>
</evidence>
<organism evidence="18 19">
    <name type="scientific">Fopius arisanus</name>
    <dbReference type="NCBI Taxonomy" id="64838"/>
    <lineage>
        <taxon>Eukaryota</taxon>
        <taxon>Metazoa</taxon>
        <taxon>Ecdysozoa</taxon>
        <taxon>Arthropoda</taxon>
        <taxon>Hexapoda</taxon>
        <taxon>Insecta</taxon>
        <taxon>Pterygota</taxon>
        <taxon>Neoptera</taxon>
        <taxon>Endopterygota</taxon>
        <taxon>Hymenoptera</taxon>
        <taxon>Apocrita</taxon>
        <taxon>Ichneumonoidea</taxon>
        <taxon>Braconidae</taxon>
        <taxon>Opiinae</taxon>
        <taxon>Fopius</taxon>
    </lineage>
</organism>
<dbReference type="GO" id="GO:1902975">
    <property type="term" value="P:mitotic DNA replication initiation"/>
    <property type="evidence" value="ECO:0007669"/>
    <property type="project" value="InterPro"/>
</dbReference>
<evidence type="ECO:0000256" key="7">
    <source>
        <dbReference type="ARBA" id="ARBA00022771"/>
    </source>
</evidence>
<gene>
    <name evidence="19" type="primary">DNApol-alpha180</name>
</gene>
<keyword evidence="8" id="KW-0862">Zinc</keyword>
<feature type="compositionally biased region" description="Basic and acidic residues" evidence="13">
    <location>
        <begin position="192"/>
        <end position="205"/>
    </location>
</feature>
<dbReference type="GO" id="GO:0003697">
    <property type="term" value="F:single-stranded DNA binding"/>
    <property type="evidence" value="ECO:0007669"/>
    <property type="project" value="TreeGrafter"/>
</dbReference>
<evidence type="ECO:0000256" key="3">
    <source>
        <dbReference type="ARBA" id="ARBA00022679"/>
    </source>
</evidence>
<dbReference type="Gene3D" id="2.40.50.730">
    <property type="match status" value="1"/>
</dbReference>
<keyword evidence="9 12" id="KW-0239">DNA-directed DNA polymerase</keyword>
<dbReference type="InterPro" id="IPR042087">
    <property type="entry name" value="DNA_pol_B_thumb"/>
</dbReference>
<keyword evidence="10 12" id="KW-0238">DNA-binding</keyword>
<name>A0A9R1U724_9HYME</name>
<feature type="domain" description="Zinc finger DNA-directed DNA polymerase family B alpha" evidence="16">
    <location>
        <begin position="1251"/>
        <end position="1431"/>
    </location>
</feature>
<evidence type="ECO:0000313" key="19">
    <source>
        <dbReference type="RefSeq" id="XP_011311351.1"/>
    </source>
</evidence>
<dbReference type="Gene3D" id="3.90.1600.10">
    <property type="entry name" value="Palm domain of DNA polymerase"/>
    <property type="match status" value="1"/>
</dbReference>
<dbReference type="SMART" id="SM00486">
    <property type="entry name" value="POLBc"/>
    <property type="match status" value="1"/>
</dbReference>
<dbReference type="PROSITE" id="PS00116">
    <property type="entry name" value="DNA_POLYMERASE_B"/>
    <property type="match status" value="1"/>
</dbReference>
<dbReference type="SUPFAM" id="SSF56672">
    <property type="entry name" value="DNA/RNA polymerases"/>
    <property type="match status" value="1"/>
</dbReference>
<dbReference type="GO" id="GO:0003682">
    <property type="term" value="F:chromatin binding"/>
    <property type="evidence" value="ECO:0007669"/>
    <property type="project" value="TreeGrafter"/>
</dbReference>
<evidence type="ECO:0000259" key="16">
    <source>
        <dbReference type="Pfam" id="PF08996"/>
    </source>
</evidence>
<dbReference type="GO" id="GO:0003887">
    <property type="term" value="F:DNA-directed DNA polymerase activity"/>
    <property type="evidence" value="ECO:0007669"/>
    <property type="project" value="UniProtKB-KW"/>
</dbReference>
<feature type="compositionally biased region" description="Polar residues" evidence="13">
    <location>
        <begin position="242"/>
        <end position="256"/>
    </location>
</feature>
<evidence type="ECO:0000259" key="17">
    <source>
        <dbReference type="Pfam" id="PF12254"/>
    </source>
</evidence>
<dbReference type="SUPFAM" id="SSF53098">
    <property type="entry name" value="Ribonuclease H-like"/>
    <property type="match status" value="1"/>
</dbReference>
<dbReference type="GO" id="GO:0003688">
    <property type="term" value="F:DNA replication origin binding"/>
    <property type="evidence" value="ECO:0007669"/>
    <property type="project" value="TreeGrafter"/>
</dbReference>
<dbReference type="InterPro" id="IPR023211">
    <property type="entry name" value="DNA_pol_palm_dom_sf"/>
</dbReference>
<dbReference type="FunFam" id="3.30.70.2820:FF:000001">
    <property type="entry name" value="DNA polymerase"/>
    <property type="match status" value="1"/>
</dbReference>
<keyword evidence="5 12" id="KW-0235">DNA replication</keyword>
<keyword evidence="11" id="KW-0539">Nucleus</keyword>
<dbReference type="EC" id="2.7.7.7" evidence="12"/>
<feature type="compositionally biased region" description="Basic and acidic residues" evidence="13">
    <location>
        <begin position="217"/>
        <end position="234"/>
    </location>
</feature>
<dbReference type="Gene3D" id="6.10.10.100">
    <property type="match status" value="1"/>
</dbReference>
<dbReference type="Gene3D" id="1.10.132.60">
    <property type="entry name" value="DNA polymerase family B, C-terminal domain"/>
    <property type="match status" value="1"/>
</dbReference>
<dbReference type="Pfam" id="PF03104">
    <property type="entry name" value="DNA_pol_B_exo1"/>
    <property type="match status" value="1"/>
</dbReference>
<accession>A0A9R1U724</accession>
<feature type="compositionally biased region" description="Low complexity" evidence="13">
    <location>
        <begin position="274"/>
        <end position="287"/>
    </location>
</feature>